<organism evidence="1">
    <name type="scientific">viral metagenome</name>
    <dbReference type="NCBI Taxonomy" id="1070528"/>
    <lineage>
        <taxon>unclassified sequences</taxon>
        <taxon>metagenomes</taxon>
        <taxon>organismal metagenomes</taxon>
    </lineage>
</organism>
<sequence length="243" mass="28720">MSTLAIIARYKEDINWVKELKIPYLIVNKGAAITDSDLVPHIINMENSVNGREAHTMLWYIIEHYDSLPDKLIFLQGNPFDHQPQIIRLLSPISVADMPDFLPLTIQYSIDVPPPHIKFRYCKRYYNIPIYTGGFGENLYDINPKWNDGGLINWLLPMLNTYIDTVYPNTDISLREKIYKFLELPYIKNTPTNFFYGAMFHVKKELILKRPKEYYIRLKELSEKNMMVGYILERMWLELFTSI</sequence>
<evidence type="ECO:0008006" key="2">
    <source>
        <dbReference type="Google" id="ProtNLM"/>
    </source>
</evidence>
<dbReference type="Pfam" id="PF11913">
    <property type="entry name" value="DUF3431"/>
    <property type="match status" value="1"/>
</dbReference>
<dbReference type="AlphaFoldDB" id="A0A6C0ICC9"/>
<protein>
    <recommendedName>
        <fullName evidence="2">DUF3431 domain-containing protein</fullName>
    </recommendedName>
</protein>
<accession>A0A6C0ICC9</accession>
<dbReference type="PANTHER" id="PTHR37490:SF1">
    <property type="entry name" value="GLYCOSYLTRANSFERASE 2-LIKE DOMAIN-CONTAINING PROTEIN"/>
    <property type="match status" value="1"/>
</dbReference>
<dbReference type="InterPro" id="IPR021838">
    <property type="entry name" value="DUF3431"/>
</dbReference>
<evidence type="ECO:0000313" key="1">
    <source>
        <dbReference type="EMBL" id="QHT90055.1"/>
    </source>
</evidence>
<proteinExistence type="predicted"/>
<dbReference type="EMBL" id="MN740152">
    <property type="protein sequence ID" value="QHT90055.1"/>
    <property type="molecule type" value="Genomic_DNA"/>
</dbReference>
<name>A0A6C0ICC9_9ZZZZ</name>
<reference evidence="1" key="1">
    <citation type="journal article" date="2020" name="Nature">
        <title>Giant virus diversity and host interactions through global metagenomics.</title>
        <authorList>
            <person name="Schulz F."/>
            <person name="Roux S."/>
            <person name="Paez-Espino D."/>
            <person name="Jungbluth S."/>
            <person name="Walsh D.A."/>
            <person name="Denef V.J."/>
            <person name="McMahon K.D."/>
            <person name="Konstantinidis K.T."/>
            <person name="Eloe-Fadrosh E.A."/>
            <person name="Kyrpides N.C."/>
            <person name="Woyke T."/>
        </authorList>
    </citation>
    <scope>NUCLEOTIDE SEQUENCE</scope>
    <source>
        <strain evidence="1">GVMAG-M-3300023184-62</strain>
    </source>
</reference>
<dbReference type="PANTHER" id="PTHR37490">
    <property type="entry name" value="EXPRESSED PROTEIN"/>
    <property type="match status" value="1"/>
</dbReference>